<feature type="chain" id="PRO_5047515900" description="Lipoprotein" evidence="2">
    <location>
        <begin position="20"/>
        <end position="201"/>
    </location>
</feature>
<proteinExistence type="predicted"/>
<name>A0ABP6YC17_9ACTN</name>
<comment type="caution">
    <text evidence="3">The sequence shown here is derived from an EMBL/GenBank/DDBJ whole genome shotgun (WGS) entry which is preliminary data.</text>
</comment>
<feature type="signal peptide" evidence="2">
    <location>
        <begin position="1"/>
        <end position="19"/>
    </location>
</feature>
<gene>
    <name evidence="3" type="ORF">GCM10022197_41020</name>
</gene>
<dbReference type="Proteomes" id="UP001500767">
    <property type="component" value="Unassembled WGS sequence"/>
</dbReference>
<evidence type="ECO:0000256" key="2">
    <source>
        <dbReference type="SAM" id="SignalP"/>
    </source>
</evidence>
<dbReference type="EMBL" id="BAAAYR010000007">
    <property type="protein sequence ID" value="GAA3579334.1"/>
    <property type="molecule type" value="Genomic_DNA"/>
</dbReference>
<reference evidence="4" key="1">
    <citation type="journal article" date="2019" name="Int. J. Syst. Evol. Microbiol.">
        <title>The Global Catalogue of Microorganisms (GCM) 10K type strain sequencing project: providing services to taxonomists for standard genome sequencing and annotation.</title>
        <authorList>
            <consortium name="The Broad Institute Genomics Platform"/>
            <consortium name="The Broad Institute Genome Sequencing Center for Infectious Disease"/>
            <person name="Wu L."/>
            <person name="Ma J."/>
        </authorList>
    </citation>
    <scope>NUCLEOTIDE SEQUENCE [LARGE SCALE GENOMIC DNA]</scope>
    <source>
        <strain evidence="4">JCM 16540</strain>
    </source>
</reference>
<protein>
    <recommendedName>
        <fullName evidence="5">Lipoprotein</fullName>
    </recommendedName>
</protein>
<organism evidence="3 4">
    <name type="scientific">Microlunatus spumicola</name>
    <dbReference type="NCBI Taxonomy" id="81499"/>
    <lineage>
        <taxon>Bacteria</taxon>
        <taxon>Bacillati</taxon>
        <taxon>Actinomycetota</taxon>
        <taxon>Actinomycetes</taxon>
        <taxon>Propionibacteriales</taxon>
        <taxon>Propionibacteriaceae</taxon>
        <taxon>Microlunatus</taxon>
    </lineage>
</organism>
<evidence type="ECO:0000256" key="1">
    <source>
        <dbReference type="SAM" id="MobiDB-lite"/>
    </source>
</evidence>
<sequence length="201" mass="21070">MARRHLAATAALAAAGLLAGCAGSGPQVVPLPDITTAPPAEQAPSTAPSDTPSVQTTDELANGTARHVVRSGGLTIAVDYSVAVPTRWTSDGGTPVQVEVSVRDRSRKIYLTRTTMRFVVNDGSSSLPGPDPIVDTTNLTPGYLVTTPYTYVQSFSVPPVDRTARAMTLNVKLELVSLVDKKAKDYSKQTVTDSLSTVVSS</sequence>
<accession>A0ABP6YC17</accession>
<evidence type="ECO:0000313" key="3">
    <source>
        <dbReference type="EMBL" id="GAA3579334.1"/>
    </source>
</evidence>
<feature type="region of interest" description="Disordered" evidence="1">
    <location>
        <begin position="30"/>
        <end position="57"/>
    </location>
</feature>
<evidence type="ECO:0008006" key="5">
    <source>
        <dbReference type="Google" id="ProtNLM"/>
    </source>
</evidence>
<keyword evidence="4" id="KW-1185">Reference proteome</keyword>
<feature type="compositionally biased region" description="Polar residues" evidence="1">
    <location>
        <begin position="43"/>
        <end position="57"/>
    </location>
</feature>
<dbReference type="RefSeq" id="WP_204913052.1">
    <property type="nucleotide sequence ID" value="NZ_BAAAYR010000007.1"/>
</dbReference>
<evidence type="ECO:0000313" key="4">
    <source>
        <dbReference type="Proteomes" id="UP001500767"/>
    </source>
</evidence>
<keyword evidence="2" id="KW-0732">Signal</keyword>
<dbReference type="PROSITE" id="PS51257">
    <property type="entry name" value="PROKAR_LIPOPROTEIN"/>
    <property type="match status" value="1"/>
</dbReference>